<protein>
    <recommendedName>
        <fullName evidence="1">C2H2-type domain-containing protein</fullName>
    </recommendedName>
</protein>
<dbReference type="PROSITE" id="PS00028">
    <property type="entry name" value="ZINC_FINGER_C2H2_1"/>
    <property type="match status" value="1"/>
</dbReference>
<dbReference type="RefSeq" id="XP_022285052.1">
    <property type="nucleotide sequence ID" value="XM_022429924.1"/>
</dbReference>
<sequence length="167" mass="18858">MHRTIHYASVICSHINKCDPCECDKELSFGCTENVILQLIFKICEDCEDVFEQQQEQTSHSKVHLFLAALDFIAKGDGWDRDAIAIAAESLEYSVKHRDHGLVERGRTRALERIQGIIDDVNPSSIYIADDTISQDGCEWDMEKVMVDPIIEYAGDDIAIIRINTVG</sequence>
<dbReference type="EMBL" id="LSBJ02000012">
    <property type="protein sequence ID" value="OWT42548.1"/>
    <property type="molecule type" value="Genomic_DNA"/>
</dbReference>
<dbReference type="InterPro" id="IPR013087">
    <property type="entry name" value="Znf_C2H2_type"/>
</dbReference>
<proteinExistence type="predicted"/>
<feature type="domain" description="C2H2-type" evidence="1">
    <location>
        <begin position="44"/>
        <end position="64"/>
    </location>
</feature>
<dbReference type="Proteomes" id="UP000078397">
    <property type="component" value="Unassembled WGS sequence"/>
</dbReference>
<reference evidence="2 3" key="1">
    <citation type="journal article" date="2016" name="PLoS Pathog.">
        <title>Biosynthesis of antibiotic leucinostatins in bio-control fungus Purpureocillium lilacinum and their inhibition on phytophthora revealed by genome mining.</title>
        <authorList>
            <person name="Wang G."/>
            <person name="Liu Z."/>
            <person name="Lin R."/>
            <person name="Li E."/>
            <person name="Mao Z."/>
            <person name="Ling J."/>
            <person name="Yang Y."/>
            <person name="Yin W.B."/>
            <person name="Xie B."/>
        </authorList>
    </citation>
    <scope>NUCLEOTIDE SEQUENCE [LARGE SCALE GENOMIC DNA]</scope>
    <source>
        <strain evidence="2">170</strain>
    </source>
</reference>
<dbReference type="KEGG" id="pchm:VFPPC_18287"/>
<dbReference type="GeneID" id="33937115"/>
<keyword evidence="3" id="KW-1185">Reference proteome</keyword>
<organism evidence="2 3">
    <name type="scientific">Pochonia chlamydosporia 170</name>
    <dbReference type="NCBI Taxonomy" id="1380566"/>
    <lineage>
        <taxon>Eukaryota</taxon>
        <taxon>Fungi</taxon>
        <taxon>Dikarya</taxon>
        <taxon>Ascomycota</taxon>
        <taxon>Pezizomycotina</taxon>
        <taxon>Sordariomycetes</taxon>
        <taxon>Hypocreomycetidae</taxon>
        <taxon>Hypocreales</taxon>
        <taxon>Clavicipitaceae</taxon>
        <taxon>Pochonia</taxon>
    </lineage>
</organism>
<evidence type="ECO:0000313" key="3">
    <source>
        <dbReference type="Proteomes" id="UP000078397"/>
    </source>
</evidence>
<name>A0A219ANY9_METCM</name>
<evidence type="ECO:0000259" key="1">
    <source>
        <dbReference type="PROSITE" id="PS00028"/>
    </source>
</evidence>
<comment type="caution">
    <text evidence="2">The sequence shown here is derived from an EMBL/GenBank/DDBJ whole genome shotgun (WGS) entry which is preliminary data.</text>
</comment>
<gene>
    <name evidence="2" type="ORF">VFPPC_18287</name>
</gene>
<accession>A0A219ANY9</accession>
<evidence type="ECO:0000313" key="2">
    <source>
        <dbReference type="EMBL" id="OWT42548.1"/>
    </source>
</evidence>
<dbReference type="AlphaFoldDB" id="A0A219ANY9"/>